<evidence type="ECO:0000313" key="3">
    <source>
        <dbReference type="Proteomes" id="UP000198736"/>
    </source>
</evidence>
<sequence>MMANKKLACRLALAQEKGTAMRSLVQVKRHGFRVALFVFLAAVLGACAQMKPVGPLGPPTQATPEQITERERENQPPKVVQTRPNGSSPQQCLVNFDDESALEHIYSQARSTLAYRTSRIGFGPLQMCDPSKHSDCWTYRQRCSKHDVNIDTIGLTHFHLSMETGIECYTLPDPGDGLGRGFGKLVDFKCTEVDWAKTPRVLSSHDQNQWVKIWVSNPESRAPTSFDMESISVLPDTSIQLWFRKRDGTWWFWPELKAGNTWNIREHARDVSEVRIRGTKAGRASSYVIGSIVVRD</sequence>
<dbReference type="AlphaFoldDB" id="A0A0S4LB05"/>
<organism evidence="2 3">
    <name type="scientific">Candidatus Nitrospira nitrificans</name>
    <dbReference type="NCBI Taxonomy" id="1742973"/>
    <lineage>
        <taxon>Bacteria</taxon>
        <taxon>Pseudomonadati</taxon>
        <taxon>Nitrospirota</taxon>
        <taxon>Nitrospiria</taxon>
        <taxon>Nitrospirales</taxon>
        <taxon>Nitrospiraceae</taxon>
        <taxon>Nitrospira</taxon>
    </lineage>
</organism>
<protein>
    <submittedName>
        <fullName evidence="2">Uncharacterized protein</fullName>
    </submittedName>
</protein>
<accession>A0A0S4LB05</accession>
<proteinExistence type="predicted"/>
<dbReference type="STRING" id="1742973.COMA2_120012"/>
<gene>
    <name evidence="2" type="ORF">COMA2_120012</name>
</gene>
<feature type="region of interest" description="Disordered" evidence="1">
    <location>
        <begin position="53"/>
        <end position="90"/>
    </location>
</feature>
<reference evidence="3" key="1">
    <citation type="submission" date="2015-10" db="EMBL/GenBank/DDBJ databases">
        <authorList>
            <person name="Luecker S."/>
            <person name="Luecker S."/>
        </authorList>
    </citation>
    <scope>NUCLEOTIDE SEQUENCE [LARGE SCALE GENOMIC DNA]</scope>
</reference>
<keyword evidence="3" id="KW-1185">Reference proteome</keyword>
<evidence type="ECO:0000256" key="1">
    <source>
        <dbReference type="SAM" id="MobiDB-lite"/>
    </source>
</evidence>
<dbReference type="EMBL" id="CZPZ01000004">
    <property type="protein sequence ID" value="CUS32996.1"/>
    <property type="molecule type" value="Genomic_DNA"/>
</dbReference>
<name>A0A0S4LB05_9BACT</name>
<evidence type="ECO:0000313" key="2">
    <source>
        <dbReference type="EMBL" id="CUS32996.1"/>
    </source>
</evidence>
<dbReference type="Proteomes" id="UP000198736">
    <property type="component" value="Unassembled WGS sequence"/>
</dbReference>